<dbReference type="RefSeq" id="WP_213890829.1">
    <property type="nucleotide sequence ID" value="NZ_JAGFNU010000014.1"/>
</dbReference>
<name>A0ABV5JCJ5_9RHOB</name>
<keyword evidence="3" id="KW-1185">Reference proteome</keyword>
<evidence type="ECO:0000256" key="1">
    <source>
        <dbReference type="SAM" id="Phobius"/>
    </source>
</evidence>
<keyword evidence="1" id="KW-0812">Transmembrane</keyword>
<evidence type="ECO:0000313" key="2">
    <source>
        <dbReference type="EMBL" id="MFB9231186.1"/>
    </source>
</evidence>
<keyword evidence="1" id="KW-1133">Transmembrane helix</keyword>
<evidence type="ECO:0000313" key="3">
    <source>
        <dbReference type="Proteomes" id="UP001589683"/>
    </source>
</evidence>
<dbReference type="Proteomes" id="UP001589683">
    <property type="component" value="Unassembled WGS sequence"/>
</dbReference>
<feature type="transmembrane region" description="Helical" evidence="1">
    <location>
        <begin position="16"/>
        <end position="39"/>
    </location>
</feature>
<comment type="caution">
    <text evidence="2">The sequence shown here is derived from an EMBL/GenBank/DDBJ whole genome shotgun (WGS) entry which is preliminary data.</text>
</comment>
<gene>
    <name evidence="2" type="ORF">ACFFUT_05230</name>
</gene>
<keyword evidence="1" id="KW-0472">Membrane</keyword>
<dbReference type="EMBL" id="JBHMEA010000015">
    <property type="protein sequence ID" value="MFB9231186.1"/>
    <property type="molecule type" value="Genomic_DNA"/>
</dbReference>
<organism evidence="2 3">
    <name type="scientific">Pseudohalocynthiibacter aestuariivivens</name>
    <dbReference type="NCBI Taxonomy" id="1591409"/>
    <lineage>
        <taxon>Bacteria</taxon>
        <taxon>Pseudomonadati</taxon>
        <taxon>Pseudomonadota</taxon>
        <taxon>Alphaproteobacteria</taxon>
        <taxon>Rhodobacterales</taxon>
        <taxon>Paracoccaceae</taxon>
        <taxon>Pseudohalocynthiibacter</taxon>
    </lineage>
</organism>
<reference evidence="2 3" key="1">
    <citation type="submission" date="2024-09" db="EMBL/GenBank/DDBJ databases">
        <authorList>
            <person name="Sun Q."/>
            <person name="Mori K."/>
        </authorList>
    </citation>
    <scope>NUCLEOTIDE SEQUENCE [LARGE SCALE GENOMIC DNA]</scope>
    <source>
        <strain evidence="2 3">CECT 8726</strain>
    </source>
</reference>
<sequence>MSYGATEGKRRRRRGFGLWMLLSLALLTLVAGLVAFALLGRSIEVPNWVKTRIETSINQSLAGGRVGLGAVNLQVSDNWVPVIRLDDLLLEDRTGLPIASFSDIEVTLAMSKLVEGVVQPTALMVRGAEFSMRREPNGRFDLSLDDPEQTLGTNGSLSDVLKSIDRLFATPQLAAIENVQISDVTFQYEDARAARYWVATDGVLELTQDPEKLDIRLGFELFYGQDTPAEASLSFRSFKGSPRATISANLKDVPADDFATQAPALAWLAVIDAPVSGAVRAEISEDGELGSMNGTLEIGKGVLQPTEQTRPIGFNTGKAYFTYDPDLQKITFSELSVSTDAAELKAEGKAYLRDLIDGWPSTLLAQFSFSQISANPVGIFVAPVSFDGGALDIRLRLDPFSLTIGQLVLIDGDTHLQVRGGVAVDEAGWAVALDLNLNEIQQKRLMELWPVVLISKTRDWLEENVYSGHLSNVTGALRLSQGQDVRMSFGFRFHDATVRYMRKLPPVEQGNGYATISDKTLSLVVENGIVTAPNGGLLDATGTVFSIPDVFVREPPAVVALRAKGTIPSVLSLLDEPPFEFLSKADQPTDLAEGVADVQADIRLPLADTVLLEDVDFEVSGQLQDVTSDKLVQDRVLSAPELALRASPDGIEISGMGKFGSLPFNATWTQGFGEANKGRSQVEGTVELSQVFVNEFNLGLPDGSISGVGRAAINIELLKDAPSLFTLTSDLNQLGMRLNDLGWAKPRDVTGELLVSGSLGNPVRIELLKINAAGLDATGSVTLKEGGALDAARFSSVQVGQWLNAPVVLRGRGIGLTPAVSVEGGMIDIRQTTFGRGGGTGQGGPISLALDRLVVSEGITLTGLRGNFQTSPAFNGTFQAKVNGQVDILGTLAPQEGGTAIRIRSSDAGAVMRAAGVLDKAHGGDMDLILIPLGETGSYNGRLTATTVRVRDAPALADLLGAISVIGLLEQLNGQGIVFSDVEANFRLTPTRVIITRGSAVGASLGVSMDGVYSLGTKLLDMQGVISPVYIVNGIGAIFTRRGEGIFGFNYRLTGSSDDPSVSVNPLSIFTPGMFREIFRRPPPKVDE</sequence>
<proteinExistence type="predicted"/>
<accession>A0ABV5JCJ5</accession>
<protein>
    <submittedName>
        <fullName evidence="2">DUF3971 domain-containing protein</fullName>
    </submittedName>
</protein>